<comment type="caution">
    <text evidence="1">The sequence shown here is derived from an EMBL/GenBank/DDBJ whole genome shotgun (WGS) entry which is preliminary data.</text>
</comment>
<evidence type="ECO:0000313" key="2">
    <source>
        <dbReference type="Proteomes" id="UP000035017"/>
    </source>
</evidence>
<dbReference type="AlphaFoldDB" id="A0A0D0L5M2"/>
<dbReference type="EMBL" id="JXQV01000003">
    <property type="protein sequence ID" value="KIQ05050.1"/>
    <property type="molecule type" value="Genomic_DNA"/>
</dbReference>
<proteinExistence type="predicted"/>
<dbReference type="Proteomes" id="UP000035017">
    <property type="component" value="Unassembled WGS sequence"/>
</dbReference>
<reference evidence="1 2" key="1">
    <citation type="submission" date="2014-12" db="EMBL/GenBank/DDBJ databases">
        <title>16Stimator: statistical estimation of ribosomal gene copy numbers from draft genome assemblies.</title>
        <authorList>
            <person name="Perisin M.A."/>
            <person name="Vetter M."/>
            <person name="Gilbert J.A."/>
            <person name="Bergelson J."/>
        </authorList>
    </citation>
    <scope>NUCLEOTIDE SEQUENCE [LARGE SCALE GENOMIC DNA]</scope>
    <source>
        <strain evidence="1 2">MEJ076</strain>
    </source>
</reference>
<accession>A0A0D0L5M2</accession>
<evidence type="ECO:0000313" key="1">
    <source>
        <dbReference type="EMBL" id="KIQ05050.1"/>
    </source>
</evidence>
<protein>
    <submittedName>
        <fullName evidence="1">Uncharacterized protein</fullName>
    </submittedName>
</protein>
<gene>
    <name evidence="1" type="ORF">RU07_02300</name>
</gene>
<sequence>MKSFMGMPIVTNRLLTVPAEDWSRVRSPSRARRRMHRGFRQNVRYYDAPTPKAIVIGGVMYVHPDMLDEIMKRANLAGSAF</sequence>
<name>A0A0D0L5M2_AGRTU</name>
<organism evidence="1 2">
    <name type="scientific">Agrobacterium tumefaciens</name>
    <dbReference type="NCBI Taxonomy" id="358"/>
    <lineage>
        <taxon>Bacteria</taxon>
        <taxon>Pseudomonadati</taxon>
        <taxon>Pseudomonadota</taxon>
        <taxon>Alphaproteobacteria</taxon>
        <taxon>Hyphomicrobiales</taxon>
        <taxon>Rhizobiaceae</taxon>
        <taxon>Rhizobium/Agrobacterium group</taxon>
        <taxon>Agrobacterium</taxon>
        <taxon>Agrobacterium tumefaciens complex</taxon>
    </lineage>
</organism>